<dbReference type="AlphaFoldDB" id="A0A644W5Z3"/>
<dbReference type="Pfam" id="PF04055">
    <property type="entry name" value="Radical_SAM"/>
    <property type="match status" value="1"/>
</dbReference>
<evidence type="ECO:0000313" key="6">
    <source>
        <dbReference type="EMBL" id="MPL97833.1"/>
    </source>
</evidence>
<name>A0A644W5Z3_9ZZZZ</name>
<keyword evidence="4" id="KW-0411">Iron-sulfur</keyword>
<dbReference type="EMBL" id="VSSQ01000576">
    <property type="protein sequence ID" value="MPL97833.1"/>
    <property type="molecule type" value="Genomic_DNA"/>
</dbReference>
<evidence type="ECO:0000256" key="3">
    <source>
        <dbReference type="ARBA" id="ARBA00023004"/>
    </source>
</evidence>
<keyword evidence="1" id="KW-0949">S-adenosyl-L-methionine</keyword>
<accession>A0A644W5Z3</accession>
<dbReference type="GO" id="GO:0046872">
    <property type="term" value="F:metal ion binding"/>
    <property type="evidence" value="ECO:0007669"/>
    <property type="project" value="UniProtKB-KW"/>
</dbReference>
<dbReference type="Gene3D" id="3.20.20.70">
    <property type="entry name" value="Aldolase class I"/>
    <property type="match status" value="1"/>
</dbReference>
<reference evidence="6" key="1">
    <citation type="submission" date="2019-08" db="EMBL/GenBank/DDBJ databases">
        <authorList>
            <person name="Kucharzyk K."/>
            <person name="Murdoch R.W."/>
            <person name="Higgins S."/>
            <person name="Loffler F."/>
        </authorList>
    </citation>
    <scope>NUCLEOTIDE SEQUENCE</scope>
</reference>
<dbReference type="InterPro" id="IPR013785">
    <property type="entry name" value="Aldolase_TIM"/>
</dbReference>
<keyword evidence="3" id="KW-0408">Iron</keyword>
<dbReference type="InterPro" id="IPR050377">
    <property type="entry name" value="Radical_SAM_PqqE_MftC-like"/>
</dbReference>
<gene>
    <name evidence="6" type="ORF">SDC9_44028</name>
</gene>
<dbReference type="InterPro" id="IPR058240">
    <property type="entry name" value="rSAM_sf"/>
</dbReference>
<protein>
    <recommendedName>
        <fullName evidence="5">Radical SAM core domain-containing protein</fullName>
    </recommendedName>
</protein>
<evidence type="ECO:0000259" key="5">
    <source>
        <dbReference type="Pfam" id="PF04055"/>
    </source>
</evidence>
<dbReference type="SFLD" id="SFLDS00029">
    <property type="entry name" value="Radical_SAM"/>
    <property type="match status" value="1"/>
</dbReference>
<dbReference type="GO" id="GO:0051536">
    <property type="term" value="F:iron-sulfur cluster binding"/>
    <property type="evidence" value="ECO:0007669"/>
    <property type="project" value="UniProtKB-KW"/>
</dbReference>
<evidence type="ECO:0000256" key="4">
    <source>
        <dbReference type="ARBA" id="ARBA00023014"/>
    </source>
</evidence>
<dbReference type="PANTHER" id="PTHR11228:SF7">
    <property type="entry name" value="PQQA PEPTIDE CYCLASE"/>
    <property type="match status" value="1"/>
</dbReference>
<keyword evidence="2" id="KW-0479">Metal-binding</keyword>
<comment type="caution">
    <text evidence="6">The sequence shown here is derived from an EMBL/GenBank/DDBJ whole genome shotgun (WGS) entry which is preliminary data.</text>
</comment>
<evidence type="ECO:0000256" key="2">
    <source>
        <dbReference type="ARBA" id="ARBA00022723"/>
    </source>
</evidence>
<dbReference type="SUPFAM" id="SSF102114">
    <property type="entry name" value="Radical SAM enzymes"/>
    <property type="match status" value="1"/>
</dbReference>
<proteinExistence type="predicted"/>
<evidence type="ECO:0000256" key="1">
    <source>
        <dbReference type="ARBA" id="ARBA00022691"/>
    </source>
</evidence>
<organism evidence="6">
    <name type="scientific">bioreactor metagenome</name>
    <dbReference type="NCBI Taxonomy" id="1076179"/>
    <lineage>
        <taxon>unclassified sequences</taxon>
        <taxon>metagenomes</taxon>
        <taxon>ecological metagenomes</taxon>
    </lineage>
</organism>
<sequence length="266" mass="30818">MSRLLNIERLCFPVTLRCNLRCRLCAEGSPYYNKPYHPTIDELREEVRAFFQVVGHVSKFDITGGEPFLRSDLSDFISWMFENYQNCFDVLRVTTNGSIQIPNEFVEAVKGIRREQFYVIVDNYGHGISKKAEENAEKLKKSGIRYDLRDYFNELHCEGWVDYGDFSLKHDDFAAMALYERCMVPKLGFFTCLVNGKLFPCAKARLLYEQGLSDVFVDLYDKNLTIIDKQEQMMVILGEATVDVCKYCNGLCNDGPRFFPAEQLIM</sequence>
<dbReference type="GO" id="GO:0003824">
    <property type="term" value="F:catalytic activity"/>
    <property type="evidence" value="ECO:0007669"/>
    <property type="project" value="InterPro"/>
</dbReference>
<dbReference type="InterPro" id="IPR007197">
    <property type="entry name" value="rSAM"/>
</dbReference>
<dbReference type="PANTHER" id="PTHR11228">
    <property type="entry name" value="RADICAL SAM DOMAIN PROTEIN"/>
    <property type="match status" value="1"/>
</dbReference>
<feature type="domain" description="Radical SAM core" evidence="5">
    <location>
        <begin position="13"/>
        <end position="97"/>
    </location>
</feature>
<dbReference type="CDD" id="cd01335">
    <property type="entry name" value="Radical_SAM"/>
    <property type="match status" value="1"/>
</dbReference>